<evidence type="ECO:0000313" key="2">
    <source>
        <dbReference type="Proteomes" id="UP000269692"/>
    </source>
</evidence>
<sequence length="161" mass="18401">MTSAANTQAEHLADETFMSADDLRAYMDELERKKLNKELAAMDQADKARQELVKTLSEPIDLTPERLHEISQSLVTKMRLAAQRGETEIMVMRFPNVLCTDKGRAINNAEDGWPDTLTGRPRQAFELWRDHLRPAHYKLKAMIVDWPNGMPGDIGFFLSWA</sequence>
<organism evidence="1 2">
    <name type="scientific">Xanthobacter tagetidis</name>
    <dbReference type="NCBI Taxonomy" id="60216"/>
    <lineage>
        <taxon>Bacteria</taxon>
        <taxon>Pseudomonadati</taxon>
        <taxon>Pseudomonadota</taxon>
        <taxon>Alphaproteobacteria</taxon>
        <taxon>Hyphomicrobiales</taxon>
        <taxon>Xanthobacteraceae</taxon>
        <taxon>Xanthobacter</taxon>
    </lineage>
</organism>
<dbReference type="RefSeq" id="WP_121622562.1">
    <property type="nucleotide sequence ID" value="NZ_JACIIW010000002.1"/>
</dbReference>
<accession>A0A3L7AKE7</accession>
<keyword evidence="2" id="KW-1185">Reference proteome</keyword>
<comment type="caution">
    <text evidence="1">The sequence shown here is derived from an EMBL/GenBank/DDBJ whole genome shotgun (WGS) entry which is preliminary data.</text>
</comment>
<reference evidence="1 2" key="1">
    <citation type="submission" date="2018-10" db="EMBL/GenBank/DDBJ databases">
        <title>Xanthobacter tagetidis genome sequencing and assembly.</title>
        <authorList>
            <person name="Maclea K.S."/>
            <person name="Goen A.E."/>
            <person name="Fatima S.A."/>
        </authorList>
    </citation>
    <scope>NUCLEOTIDE SEQUENCE [LARGE SCALE GENOMIC DNA]</scope>
    <source>
        <strain evidence="1 2">ATCC 700314</strain>
    </source>
</reference>
<dbReference type="AlphaFoldDB" id="A0A3L7AKE7"/>
<gene>
    <name evidence="1" type="ORF">D9R14_06795</name>
</gene>
<dbReference type="EMBL" id="RCTF01000004">
    <property type="protein sequence ID" value="RLP80058.1"/>
    <property type="molecule type" value="Genomic_DNA"/>
</dbReference>
<proteinExistence type="predicted"/>
<dbReference type="Proteomes" id="UP000269692">
    <property type="component" value="Unassembled WGS sequence"/>
</dbReference>
<dbReference type="OrthoDB" id="7871683at2"/>
<evidence type="ECO:0000313" key="1">
    <source>
        <dbReference type="EMBL" id="RLP80058.1"/>
    </source>
</evidence>
<name>A0A3L7AKE7_9HYPH</name>
<protein>
    <submittedName>
        <fullName evidence="1">Uncharacterized protein</fullName>
    </submittedName>
</protein>